<evidence type="ECO:0000256" key="1">
    <source>
        <dbReference type="SAM" id="MobiDB-lite"/>
    </source>
</evidence>
<dbReference type="PANTHER" id="PTHR44305:SF24">
    <property type="entry name" value="TYROSINE-PROTEIN KINASE C03B1.5-RELATED"/>
    <property type="match status" value="1"/>
</dbReference>
<name>A0A9P4SFW5_9PEZI</name>
<comment type="caution">
    <text evidence="3">The sequence shown here is derived from an EMBL/GenBank/DDBJ whole genome shotgun (WGS) entry which is preliminary data.</text>
</comment>
<sequence>MGSRTLTNVITPNTIAMNAFIYGYAGHSLVTPHTAIQQVWWTQERIDAKVTPEFISSRLRPDERRLLHRPLGFGSGLTDDTYLDWILERAKRLFLTLVECGVPEQIFGVIDDSFDDDDLPVPLETVETLALSYENDEQLNQKFYMTQFTYLLRELREGVHIEYGPNEVIPLEMVQKLPPAVYLQKWSRVHLPRRADEIFVRRKVNIGDVETDTTSLNRFLQDIETSKLFRHEHVASVWASYTTKGTGYFLTPFVGEHTLRSYIDHRNPMQLQRVPKGDRHPLLLNWLHCLADAVAALHRHGLSHSAIRPSNIIIDKQNNIAFSDIGSLQSFQRDKKSDPTETYNYGAPEAHIPTPTMGSTPDARKEGTTSRQSSVSSKGSSGQSISSASSRKHVVNMSSLANAGFDFGFDKTSPLYNAETSPNSFVASKQADVYALGCVFVDILTFILKKKPTDFVKHRASKHKVSQRGGSRVDSSFHANLEHVSTWLIILEESAAEGTEPCFKGITYITKLVRTMLEPNPIFRPTARVVADTLSDILLNFSELPSLHCSHYMRARADSKRSLPSTFRASTDSSSFGTLSLFNSISEDTAGSGKVAARPKTSRSQKRSFWYGR</sequence>
<feature type="region of interest" description="Disordered" evidence="1">
    <location>
        <begin position="331"/>
        <end position="390"/>
    </location>
</feature>
<dbReference type="PROSITE" id="PS50011">
    <property type="entry name" value="PROTEIN_KINASE_DOM"/>
    <property type="match status" value="1"/>
</dbReference>
<dbReference type="Proteomes" id="UP000799429">
    <property type="component" value="Unassembled WGS sequence"/>
</dbReference>
<dbReference type="OrthoDB" id="4062651at2759"/>
<feature type="domain" description="Protein kinase" evidence="2">
    <location>
        <begin position="171"/>
        <end position="539"/>
    </location>
</feature>
<dbReference type="InterPro" id="IPR053083">
    <property type="entry name" value="TF_kinase-domain_protein"/>
</dbReference>
<dbReference type="InterPro" id="IPR000719">
    <property type="entry name" value="Prot_kinase_dom"/>
</dbReference>
<evidence type="ECO:0000313" key="3">
    <source>
        <dbReference type="EMBL" id="KAF2841928.1"/>
    </source>
</evidence>
<keyword evidence="3" id="KW-0808">Transferase</keyword>
<dbReference type="InterPro" id="IPR011009">
    <property type="entry name" value="Kinase-like_dom_sf"/>
</dbReference>
<dbReference type="Pfam" id="PF00069">
    <property type="entry name" value="Pkinase"/>
    <property type="match status" value="1"/>
</dbReference>
<proteinExistence type="predicted"/>
<protein>
    <submittedName>
        <fullName evidence="3">Kinase-like protein</fullName>
    </submittedName>
</protein>
<keyword evidence="4" id="KW-1185">Reference proteome</keyword>
<keyword evidence="3" id="KW-0418">Kinase</keyword>
<feature type="region of interest" description="Disordered" evidence="1">
    <location>
        <begin position="591"/>
        <end position="613"/>
    </location>
</feature>
<reference evidence="3" key="1">
    <citation type="journal article" date="2020" name="Stud. Mycol.">
        <title>101 Dothideomycetes genomes: a test case for predicting lifestyles and emergence of pathogens.</title>
        <authorList>
            <person name="Haridas S."/>
            <person name="Albert R."/>
            <person name="Binder M."/>
            <person name="Bloem J."/>
            <person name="Labutti K."/>
            <person name="Salamov A."/>
            <person name="Andreopoulos B."/>
            <person name="Baker S."/>
            <person name="Barry K."/>
            <person name="Bills G."/>
            <person name="Bluhm B."/>
            <person name="Cannon C."/>
            <person name="Castanera R."/>
            <person name="Culley D."/>
            <person name="Daum C."/>
            <person name="Ezra D."/>
            <person name="Gonzalez J."/>
            <person name="Henrissat B."/>
            <person name="Kuo A."/>
            <person name="Liang C."/>
            <person name="Lipzen A."/>
            <person name="Lutzoni F."/>
            <person name="Magnuson J."/>
            <person name="Mondo S."/>
            <person name="Nolan M."/>
            <person name="Ohm R."/>
            <person name="Pangilinan J."/>
            <person name="Park H.-J."/>
            <person name="Ramirez L."/>
            <person name="Alfaro M."/>
            <person name="Sun H."/>
            <person name="Tritt A."/>
            <person name="Yoshinaga Y."/>
            <person name="Zwiers L.-H."/>
            <person name="Turgeon B."/>
            <person name="Goodwin S."/>
            <person name="Spatafora J."/>
            <person name="Crous P."/>
            <person name="Grigoriev I."/>
        </authorList>
    </citation>
    <scope>NUCLEOTIDE SEQUENCE</scope>
    <source>
        <strain evidence="3">CBS 101060</strain>
    </source>
</reference>
<dbReference type="GO" id="GO:0005524">
    <property type="term" value="F:ATP binding"/>
    <property type="evidence" value="ECO:0007669"/>
    <property type="project" value="InterPro"/>
</dbReference>
<dbReference type="AlphaFoldDB" id="A0A9P4SFW5"/>
<dbReference type="PANTHER" id="PTHR44305">
    <property type="entry name" value="SI:DKEY-192D15.2-RELATED"/>
    <property type="match status" value="1"/>
</dbReference>
<feature type="compositionally biased region" description="Low complexity" evidence="1">
    <location>
        <begin position="370"/>
        <end position="389"/>
    </location>
</feature>
<evidence type="ECO:0000259" key="2">
    <source>
        <dbReference type="PROSITE" id="PS50011"/>
    </source>
</evidence>
<dbReference type="EMBL" id="MU006090">
    <property type="protein sequence ID" value="KAF2841928.1"/>
    <property type="molecule type" value="Genomic_DNA"/>
</dbReference>
<evidence type="ECO:0000313" key="4">
    <source>
        <dbReference type="Proteomes" id="UP000799429"/>
    </source>
</evidence>
<dbReference type="GO" id="GO:0004672">
    <property type="term" value="F:protein kinase activity"/>
    <property type="evidence" value="ECO:0007669"/>
    <property type="project" value="InterPro"/>
</dbReference>
<accession>A0A9P4SFW5</accession>
<dbReference type="Gene3D" id="1.10.510.10">
    <property type="entry name" value="Transferase(Phosphotransferase) domain 1"/>
    <property type="match status" value="1"/>
</dbReference>
<gene>
    <name evidence="3" type="ORF">M501DRAFT_927796</name>
</gene>
<dbReference type="SUPFAM" id="SSF56112">
    <property type="entry name" value="Protein kinase-like (PK-like)"/>
    <property type="match status" value="1"/>
</dbReference>
<dbReference type="SMART" id="SM00220">
    <property type="entry name" value="S_TKc"/>
    <property type="match status" value="1"/>
</dbReference>
<organism evidence="3 4">
    <name type="scientific">Patellaria atrata CBS 101060</name>
    <dbReference type="NCBI Taxonomy" id="1346257"/>
    <lineage>
        <taxon>Eukaryota</taxon>
        <taxon>Fungi</taxon>
        <taxon>Dikarya</taxon>
        <taxon>Ascomycota</taxon>
        <taxon>Pezizomycotina</taxon>
        <taxon>Dothideomycetes</taxon>
        <taxon>Dothideomycetes incertae sedis</taxon>
        <taxon>Patellariales</taxon>
        <taxon>Patellariaceae</taxon>
        <taxon>Patellaria</taxon>
    </lineage>
</organism>